<dbReference type="AlphaFoldDB" id="A0A9Q3SYY4"/>
<dbReference type="RefSeq" id="WP_224144188.1">
    <property type="nucleotide sequence ID" value="NZ_JAHBFI010000014.1"/>
</dbReference>
<organism evidence="1 2">
    <name type="scientific">Leuconostoc gasicomitatum</name>
    <dbReference type="NCBI Taxonomy" id="115778"/>
    <lineage>
        <taxon>Bacteria</taxon>
        <taxon>Bacillati</taxon>
        <taxon>Bacillota</taxon>
        <taxon>Bacilli</taxon>
        <taxon>Lactobacillales</taxon>
        <taxon>Lactobacillaceae</taxon>
        <taxon>Leuconostoc</taxon>
        <taxon>Leuconostoc gelidum group</taxon>
    </lineage>
</organism>
<accession>A0A9Q3SYY4</accession>
<evidence type="ECO:0000313" key="2">
    <source>
        <dbReference type="Proteomes" id="UP000752647"/>
    </source>
</evidence>
<gene>
    <name evidence="1" type="ORF">KIJ12_05810</name>
</gene>
<dbReference type="EMBL" id="JAHBFI010000014">
    <property type="protein sequence ID" value="MBZ5962661.1"/>
    <property type="molecule type" value="Genomic_DNA"/>
</dbReference>
<protein>
    <submittedName>
        <fullName evidence="1">Uncharacterized protein</fullName>
    </submittedName>
</protein>
<dbReference type="Proteomes" id="UP000752647">
    <property type="component" value="Unassembled WGS sequence"/>
</dbReference>
<evidence type="ECO:0000313" key="1">
    <source>
        <dbReference type="EMBL" id="MBZ5962661.1"/>
    </source>
</evidence>
<proteinExistence type="predicted"/>
<sequence>MGKLVTAKEMYDFLMSLPSDVLEKESQEVKSYLSTVDNGPARLFLENYFEVNKSNNDNIANNVEEDSAYGFGNLVNHYRPEKQFRMGDLLNQHRITVQDKVAKNSKHTSELYYNGLEPAEVA</sequence>
<name>A0A9Q3SYY4_9LACO</name>
<reference evidence="1" key="1">
    <citation type="submission" date="2021-05" db="EMBL/GenBank/DDBJ databases">
        <title>Pangenome of Leuconostoc gelidum warrants species status for Leuconostoc gelidum subsp. gasicomitatum.</title>
        <authorList>
            <person name="Johansson P."/>
            <person name="Sade E."/>
            <person name="Hultman J."/>
            <person name="Auvinen P."/>
            <person name="Bjorkroth J."/>
        </authorList>
    </citation>
    <scope>NUCLEOTIDE SEQUENCE</scope>
    <source>
        <strain evidence="1">A.21.4</strain>
    </source>
</reference>
<comment type="caution">
    <text evidence="1">The sequence shown here is derived from an EMBL/GenBank/DDBJ whole genome shotgun (WGS) entry which is preliminary data.</text>
</comment>